<protein>
    <submittedName>
        <fullName evidence="1">Uncharacterized protein</fullName>
    </submittedName>
</protein>
<gene>
    <name evidence="1" type="ORF">P153DRAFT_73488</name>
</gene>
<keyword evidence="2" id="KW-1185">Reference proteome</keyword>
<name>A0A6A6A6V7_9PLEO</name>
<dbReference type="AlphaFoldDB" id="A0A6A6A6V7"/>
<dbReference type="GeneID" id="54413801"/>
<dbReference type="Proteomes" id="UP000799771">
    <property type="component" value="Unassembled WGS sequence"/>
</dbReference>
<reference evidence="1" key="1">
    <citation type="journal article" date="2020" name="Stud. Mycol.">
        <title>101 Dothideomycetes genomes: a test case for predicting lifestyles and emergence of pathogens.</title>
        <authorList>
            <person name="Haridas S."/>
            <person name="Albert R."/>
            <person name="Binder M."/>
            <person name="Bloem J."/>
            <person name="Labutti K."/>
            <person name="Salamov A."/>
            <person name="Andreopoulos B."/>
            <person name="Baker S."/>
            <person name="Barry K."/>
            <person name="Bills G."/>
            <person name="Bluhm B."/>
            <person name="Cannon C."/>
            <person name="Castanera R."/>
            <person name="Culley D."/>
            <person name="Daum C."/>
            <person name="Ezra D."/>
            <person name="Gonzalez J."/>
            <person name="Henrissat B."/>
            <person name="Kuo A."/>
            <person name="Liang C."/>
            <person name="Lipzen A."/>
            <person name="Lutzoni F."/>
            <person name="Magnuson J."/>
            <person name="Mondo S."/>
            <person name="Nolan M."/>
            <person name="Ohm R."/>
            <person name="Pangilinan J."/>
            <person name="Park H.-J."/>
            <person name="Ramirez L."/>
            <person name="Alfaro M."/>
            <person name="Sun H."/>
            <person name="Tritt A."/>
            <person name="Yoshinaga Y."/>
            <person name="Zwiers L.-H."/>
            <person name="Turgeon B."/>
            <person name="Goodwin S."/>
            <person name="Spatafora J."/>
            <person name="Crous P."/>
            <person name="Grigoriev I."/>
        </authorList>
    </citation>
    <scope>NUCLEOTIDE SEQUENCE</scope>
    <source>
        <strain evidence="1">CBS 119687</strain>
    </source>
</reference>
<sequence>MRERQIKTFKSHVRICLSRVLVMTCSYLQTTILMTMNRSFSTILLQPLCVYRALHVSRLMLGTGVCCAEGRYVFMWCVCGFSLSVVNDQGAVSGSSVDGMATEDTRVLLCYCRWWKTTKPRL</sequence>
<dbReference type="EMBL" id="ML977512">
    <property type="protein sequence ID" value="KAF2126935.1"/>
    <property type="molecule type" value="Genomic_DNA"/>
</dbReference>
<organism evidence="1 2">
    <name type="scientific">Dothidotthia symphoricarpi CBS 119687</name>
    <dbReference type="NCBI Taxonomy" id="1392245"/>
    <lineage>
        <taxon>Eukaryota</taxon>
        <taxon>Fungi</taxon>
        <taxon>Dikarya</taxon>
        <taxon>Ascomycota</taxon>
        <taxon>Pezizomycotina</taxon>
        <taxon>Dothideomycetes</taxon>
        <taxon>Pleosporomycetidae</taxon>
        <taxon>Pleosporales</taxon>
        <taxon>Dothidotthiaceae</taxon>
        <taxon>Dothidotthia</taxon>
    </lineage>
</organism>
<accession>A0A6A6A6V7</accession>
<proteinExistence type="predicted"/>
<evidence type="ECO:0000313" key="1">
    <source>
        <dbReference type="EMBL" id="KAF2126935.1"/>
    </source>
</evidence>
<dbReference type="RefSeq" id="XP_033521327.1">
    <property type="nucleotide sequence ID" value="XM_033673369.1"/>
</dbReference>
<evidence type="ECO:0000313" key="2">
    <source>
        <dbReference type="Proteomes" id="UP000799771"/>
    </source>
</evidence>